<keyword evidence="4" id="KW-0472">Membrane</keyword>
<evidence type="ECO:0000256" key="4">
    <source>
        <dbReference type="ARBA" id="ARBA00023136"/>
    </source>
</evidence>
<name>A0ABS3JNZ0_9BACT</name>
<keyword evidence="3" id="KW-1133">Transmembrane helix</keyword>
<gene>
    <name evidence="6" type="ORF">J2I46_24185</name>
</gene>
<evidence type="ECO:0000259" key="5">
    <source>
        <dbReference type="Pfam" id="PF06803"/>
    </source>
</evidence>
<comment type="subcellular location">
    <subcellularLocation>
        <location evidence="1">Endomembrane system</location>
        <topology evidence="1">Multi-pass membrane protein</topology>
    </subcellularLocation>
</comment>
<evidence type="ECO:0000256" key="1">
    <source>
        <dbReference type="ARBA" id="ARBA00004127"/>
    </source>
</evidence>
<proteinExistence type="predicted"/>
<dbReference type="InterPro" id="IPR010652">
    <property type="entry name" value="DUF1232"/>
</dbReference>
<sequence length="147" mass="16425">MAKRSLIAQVLSSIFFRRSTARAGKYARNGLSMLALIREALGKSESVKGEEGIGFREKIGLVSRLVKAYASGEYRQVPAKTLISTLAALIYFVSPIDFIPDILPLVGFADDIALMVWLFNSLNADLENFREWERQQERATGKVIDLK</sequence>
<dbReference type="RefSeq" id="WP_207331649.1">
    <property type="nucleotide sequence ID" value="NZ_JAFMYW010000008.1"/>
</dbReference>
<keyword evidence="2" id="KW-0812">Transmembrane</keyword>
<evidence type="ECO:0000313" key="6">
    <source>
        <dbReference type="EMBL" id="MBO0951705.1"/>
    </source>
</evidence>
<reference evidence="6 7" key="1">
    <citation type="submission" date="2021-03" db="EMBL/GenBank/DDBJ databases">
        <title>Fibrella sp. HMF5405 genome sequencing and assembly.</title>
        <authorList>
            <person name="Kang H."/>
            <person name="Kim H."/>
            <person name="Bae S."/>
            <person name="Joh K."/>
        </authorList>
    </citation>
    <scope>NUCLEOTIDE SEQUENCE [LARGE SCALE GENOMIC DNA]</scope>
    <source>
        <strain evidence="6 7">HMF5405</strain>
    </source>
</reference>
<organism evidence="6 7">
    <name type="scientific">Fibrella forsythiae</name>
    <dbReference type="NCBI Taxonomy" id="2817061"/>
    <lineage>
        <taxon>Bacteria</taxon>
        <taxon>Pseudomonadati</taxon>
        <taxon>Bacteroidota</taxon>
        <taxon>Cytophagia</taxon>
        <taxon>Cytophagales</taxon>
        <taxon>Spirosomataceae</taxon>
        <taxon>Fibrella</taxon>
    </lineage>
</organism>
<accession>A0ABS3JNZ0</accession>
<evidence type="ECO:0000256" key="2">
    <source>
        <dbReference type="ARBA" id="ARBA00022692"/>
    </source>
</evidence>
<dbReference type="Proteomes" id="UP000664628">
    <property type="component" value="Unassembled WGS sequence"/>
</dbReference>
<evidence type="ECO:0000256" key="3">
    <source>
        <dbReference type="ARBA" id="ARBA00022989"/>
    </source>
</evidence>
<keyword evidence="7" id="KW-1185">Reference proteome</keyword>
<feature type="domain" description="DUF1232" evidence="5">
    <location>
        <begin position="83"/>
        <end position="117"/>
    </location>
</feature>
<dbReference type="Pfam" id="PF06803">
    <property type="entry name" value="DUF1232"/>
    <property type="match status" value="1"/>
</dbReference>
<evidence type="ECO:0000313" key="7">
    <source>
        <dbReference type="Proteomes" id="UP000664628"/>
    </source>
</evidence>
<protein>
    <submittedName>
        <fullName evidence="6">DUF1232 domain-containing protein</fullName>
    </submittedName>
</protein>
<comment type="caution">
    <text evidence="6">The sequence shown here is derived from an EMBL/GenBank/DDBJ whole genome shotgun (WGS) entry which is preliminary data.</text>
</comment>
<dbReference type="EMBL" id="JAFMYW010000008">
    <property type="protein sequence ID" value="MBO0951705.1"/>
    <property type="molecule type" value="Genomic_DNA"/>
</dbReference>